<comment type="caution">
    <text evidence="2">The sequence shown here is derived from an EMBL/GenBank/DDBJ whole genome shotgun (WGS) entry which is preliminary data.</text>
</comment>
<dbReference type="Proteomes" id="UP001197093">
    <property type="component" value="Unassembled WGS sequence"/>
</dbReference>
<dbReference type="EMBL" id="JAHCVI010000004">
    <property type="protein sequence ID" value="KAG7285850.1"/>
    <property type="molecule type" value="Genomic_DNA"/>
</dbReference>
<evidence type="ECO:0000313" key="2">
    <source>
        <dbReference type="EMBL" id="KAG7285850.1"/>
    </source>
</evidence>
<proteinExistence type="predicted"/>
<reference evidence="2" key="1">
    <citation type="submission" date="2023-02" db="EMBL/GenBank/DDBJ databases">
        <authorList>
            <person name="Palmer J.M."/>
        </authorList>
    </citation>
    <scope>NUCLEOTIDE SEQUENCE</scope>
    <source>
        <strain evidence="2">FW57</strain>
    </source>
</reference>
<organism evidence="2 3">
    <name type="scientific">Staphylotrichum longicolle</name>
    <dbReference type="NCBI Taxonomy" id="669026"/>
    <lineage>
        <taxon>Eukaryota</taxon>
        <taxon>Fungi</taxon>
        <taxon>Dikarya</taxon>
        <taxon>Ascomycota</taxon>
        <taxon>Pezizomycotina</taxon>
        <taxon>Sordariomycetes</taxon>
        <taxon>Sordariomycetidae</taxon>
        <taxon>Sordariales</taxon>
        <taxon>Chaetomiaceae</taxon>
        <taxon>Staphylotrichum</taxon>
    </lineage>
</organism>
<accession>A0AAD4ER52</accession>
<protein>
    <submittedName>
        <fullName evidence="2">Uncharacterized protein</fullName>
    </submittedName>
</protein>
<keyword evidence="3" id="KW-1185">Reference proteome</keyword>
<evidence type="ECO:0000256" key="1">
    <source>
        <dbReference type="SAM" id="MobiDB-lite"/>
    </source>
</evidence>
<evidence type="ECO:0000313" key="3">
    <source>
        <dbReference type="Proteomes" id="UP001197093"/>
    </source>
</evidence>
<sequence>MALYSSHLDSAPRRREDAGVTQVGTISMDFTNVDMSRFETRITEAGTEYKLEYEVGVDFRSDEGVLRCFCRAHGATIGVTTISFTDLSG</sequence>
<feature type="region of interest" description="Disordered" evidence="1">
    <location>
        <begin position="1"/>
        <end position="20"/>
    </location>
</feature>
<name>A0AAD4ER52_9PEZI</name>
<dbReference type="AlphaFoldDB" id="A0AAD4ER52"/>
<gene>
    <name evidence="2" type="ORF">NEMBOFW57_008144</name>
</gene>